<dbReference type="Proteomes" id="UP000003843">
    <property type="component" value="Unassembled WGS sequence"/>
</dbReference>
<evidence type="ECO:0000313" key="2">
    <source>
        <dbReference type="Proteomes" id="UP000003843"/>
    </source>
</evidence>
<comment type="caution">
    <text evidence="1">The sequence shown here is derived from an EMBL/GenBank/DDBJ whole genome shotgun (WGS) entry which is preliminary data.</text>
</comment>
<proteinExistence type="predicted"/>
<dbReference type="AlphaFoldDB" id="D0W9S0"/>
<organism evidence="1 2">
    <name type="scientific">Neisseria lactamica ATCC 23970</name>
    <dbReference type="NCBI Taxonomy" id="546265"/>
    <lineage>
        <taxon>Bacteria</taxon>
        <taxon>Pseudomonadati</taxon>
        <taxon>Pseudomonadota</taxon>
        <taxon>Betaproteobacteria</taxon>
        <taxon>Neisseriales</taxon>
        <taxon>Neisseriaceae</taxon>
        <taxon>Neisseria</taxon>
    </lineage>
</organism>
<protein>
    <submittedName>
        <fullName evidence="1">Uncharacterized protein</fullName>
    </submittedName>
</protein>
<evidence type="ECO:0000313" key="1">
    <source>
        <dbReference type="EMBL" id="EEZ75728.1"/>
    </source>
</evidence>
<accession>D0W9S0</accession>
<gene>
    <name evidence="1" type="ORF">NEILACOT_04283</name>
</gene>
<reference evidence="1 2" key="1">
    <citation type="submission" date="2009-10" db="EMBL/GenBank/DDBJ databases">
        <authorList>
            <person name="Weinstock G."/>
            <person name="Sodergren E."/>
            <person name="Clifton S."/>
            <person name="Fulton L."/>
            <person name="Fulton B."/>
            <person name="Courtney L."/>
            <person name="Fronick C."/>
            <person name="Harrison M."/>
            <person name="Strong C."/>
            <person name="Farmer C."/>
            <person name="Delahaunty K."/>
            <person name="Markovic C."/>
            <person name="Hall O."/>
            <person name="Minx P."/>
            <person name="Tomlinson C."/>
            <person name="Mitreva M."/>
            <person name="Nelson J."/>
            <person name="Hou S."/>
            <person name="Wollam A."/>
            <person name="Pepin K.H."/>
            <person name="Johnson M."/>
            <person name="Bhonagiri V."/>
            <person name="Nash W.E."/>
            <person name="Warren W."/>
            <person name="Chinwalla A."/>
            <person name="Mardis E.R."/>
            <person name="Wilson R.K."/>
        </authorList>
    </citation>
    <scope>NUCLEOTIDE SEQUENCE [LARGE SCALE GENOMIC DNA]</scope>
    <source>
        <strain evidence="1 2">ATCC 23970</strain>
    </source>
</reference>
<sequence>MGKCRLKGFRRHFCLWALGKMSLEKNIANLENPCVLISAFLRHSFKGGNLETKKTIGIYPKQQNLSAVIPTKAGIWFVVQINSETLILSFPRMRESRNEKRREFIRNDGNSKNRIPACAGMMKF</sequence>
<dbReference type="EMBL" id="ACEQ02000013">
    <property type="protein sequence ID" value="EEZ75728.1"/>
    <property type="molecule type" value="Genomic_DNA"/>
</dbReference>
<name>D0W9S0_NEILA</name>